<dbReference type="GO" id="GO:0005737">
    <property type="term" value="C:cytoplasm"/>
    <property type="evidence" value="ECO:0007669"/>
    <property type="project" value="UniProtKB-SubCell"/>
</dbReference>
<accession>A0A2H0CUJ6</accession>
<dbReference type="GO" id="GO:0043022">
    <property type="term" value="F:ribosome binding"/>
    <property type="evidence" value="ECO:0007669"/>
    <property type="project" value="TreeGrafter"/>
</dbReference>
<dbReference type="InterPro" id="IPR008881">
    <property type="entry name" value="Trigger_fac_ribosome-bd_bac"/>
</dbReference>
<feature type="domain" description="Trigger factor C-terminal" evidence="12">
    <location>
        <begin position="210"/>
        <end position="337"/>
    </location>
</feature>
<evidence type="ECO:0000259" key="11">
    <source>
        <dbReference type="Pfam" id="PF05697"/>
    </source>
</evidence>
<keyword evidence="8" id="KW-0413">Isomerase</keyword>
<evidence type="ECO:0000256" key="7">
    <source>
        <dbReference type="ARBA" id="ARBA00023186"/>
    </source>
</evidence>
<feature type="compositionally biased region" description="Basic and acidic residues" evidence="10">
    <location>
        <begin position="154"/>
        <end position="173"/>
    </location>
</feature>
<dbReference type="InterPro" id="IPR036611">
    <property type="entry name" value="Trigger_fac_ribosome-bd_sf"/>
</dbReference>
<dbReference type="AlphaFoldDB" id="A0A2H0CUJ6"/>
<dbReference type="Proteomes" id="UP000230638">
    <property type="component" value="Unassembled WGS sequence"/>
</dbReference>
<dbReference type="GO" id="GO:0044183">
    <property type="term" value="F:protein folding chaperone"/>
    <property type="evidence" value="ECO:0007669"/>
    <property type="project" value="TreeGrafter"/>
</dbReference>
<dbReference type="InterPro" id="IPR005215">
    <property type="entry name" value="Trig_fac"/>
</dbReference>
<dbReference type="SUPFAM" id="SSF109998">
    <property type="entry name" value="Triger factor/SurA peptide-binding domain-like"/>
    <property type="match status" value="1"/>
</dbReference>
<comment type="caution">
    <text evidence="13">The sequence shown here is derived from an EMBL/GenBank/DDBJ whole genome shotgun (WGS) entry which is preliminary data.</text>
</comment>
<evidence type="ECO:0000256" key="6">
    <source>
        <dbReference type="ARBA" id="ARBA00023110"/>
    </source>
</evidence>
<evidence type="ECO:0000256" key="4">
    <source>
        <dbReference type="ARBA" id="ARBA00013194"/>
    </source>
</evidence>
<dbReference type="EMBL" id="PCTL01000021">
    <property type="protein sequence ID" value="PIP73389.1"/>
    <property type="molecule type" value="Genomic_DNA"/>
</dbReference>
<dbReference type="PANTHER" id="PTHR30560">
    <property type="entry name" value="TRIGGER FACTOR CHAPERONE AND PEPTIDYL-PROLYL CIS/TRANS ISOMERASE"/>
    <property type="match status" value="1"/>
</dbReference>
<evidence type="ECO:0000259" key="12">
    <source>
        <dbReference type="Pfam" id="PF05698"/>
    </source>
</evidence>
<keyword evidence="6" id="KW-0697">Rotamase</keyword>
<dbReference type="Gene3D" id="3.30.70.1050">
    <property type="entry name" value="Trigger factor ribosome-binding domain"/>
    <property type="match status" value="1"/>
</dbReference>
<dbReference type="GO" id="GO:0051083">
    <property type="term" value="P:'de novo' cotranslational protein folding"/>
    <property type="evidence" value="ECO:0007669"/>
    <property type="project" value="TreeGrafter"/>
</dbReference>
<organism evidence="13 14">
    <name type="scientific">Candidatus Lloydbacteria bacterium CG22_combo_CG10-13_8_21_14_all_47_15</name>
    <dbReference type="NCBI Taxonomy" id="1974635"/>
    <lineage>
        <taxon>Bacteria</taxon>
        <taxon>Candidatus Lloydiibacteriota</taxon>
    </lineage>
</organism>
<keyword evidence="7" id="KW-0143">Chaperone</keyword>
<dbReference type="Pfam" id="PF05697">
    <property type="entry name" value="Trigger_N"/>
    <property type="match status" value="1"/>
</dbReference>
<proteinExistence type="inferred from homology"/>
<comment type="subcellular location">
    <subcellularLocation>
        <location evidence="2">Cytoplasm</location>
    </subcellularLocation>
</comment>
<dbReference type="Gene3D" id="1.10.3120.10">
    <property type="entry name" value="Trigger factor, C-terminal domain"/>
    <property type="match status" value="1"/>
</dbReference>
<evidence type="ECO:0000256" key="9">
    <source>
        <dbReference type="ARBA" id="ARBA00029986"/>
    </source>
</evidence>
<dbReference type="InterPro" id="IPR008880">
    <property type="entry name" value="Trigger_fac_C"/>
</dbReference>
<gene>
    <name evidence="13" type="ORF">COW88_02100</name>
</gene>
<evidence type="ECO:0000313" key="13">
    <source>
        <dbReference type="EMBL" id="PIP73389.1"/>
    </source>
</evidence>
<evidence type="ECO:0000313" key="14">
    <source>
        <dbReference type="Proteomes" id="UP000230638"/>
    </source>
</evidence>
<evidence type="ECO:0000256" key="8">
    <source>
        <dbReference type="ARBA" id="ARBA00023235"/>
    </source>
</evidence>
<comment type="catalytic activity">
    <reaction evidence="1">
        <text>[protein]-peptidylproline (omega=180) = [protein]-peptidylproline (omega=0)</text>
        <dbReference type="Rhea" id="RHEA:16237"/>
        <dbReference type="Rhea" id="RHEA-COMP:10747"/>
        <dbReference type="Rhea" id="RHEA-COMP:10748"/>
        <dbReference type="ChEBI" id="CHEBI:83833"/>
        <dbReference type="ChEBI" id="CHEBI:83834"/>
        <dbReference type="EC" id="5.2.1.8"/>
    </reaction>
</comment>
<dbReference type="Pfam" id="PF05698">
    <property type="entry name" value="Trigger_C"/>
    <property type="match status" value="1"/>
</dbReference>
<dbReference type="PANTHER" id="PTHR30560:SF3">
    <property type="entry name" value="TRIGGER FACTOR-LIKE PROTEIN TIG, CHLOROPLASTIC"/>
    <property type="match status" value="1"/>
</dbReference>
<feature type="region of interest" description="Disordered" evidence="10">
    <location>
        <begin position="154"/>
        <end position="186"/>
    </location>
</feature>
<dbReference type="InterPro" id="IPR027304">
    <property type="entry name" value="Trigger_fact/SurA_dom_sf"/>
</dbReference>
<reference evidence="13 14" key="1">
    <citation type="submission" date="2017-09" db="EMBL/GenBank/DDBJ databases">
        <title>Depth-based differentiation of microbial function through sediment-hosted aquifers and enrichment of novel symbionts in the deep terrestrial subsurface.</title>
        <authorList>
            <person name="Probst A.J."/>
            <person name="Ladd B."/>
            <person name="Jarett J.K."/>
            <person name="Geller-Mcgrath D.E."/>
            <person name="Sieber C.M."/>
            <person name="Emerson J.B."/>
            <person name="Anantharaman K."/>
            <person name="Thomas B.C."/>
            <person name="Malmstrom R."/>
            <person name="Stieglmeier M."/>
            <person name="Klingl A."/>
            <person name="Woyke T."/>
            <person name="Ryan C.M."/>
            <person name="Banfield J.F."/>
        </authorList>
    </citation>
    <scope>NUCLEOTIDE SEQUENCE [LARGE SCALE GENOMIC DNA]</scope>
    <source>
        <strain evidence="13">CG22_combo_CG10-13_8_21_14_all_47_15</strain>
    </source>
</reference>
<dbReference type="GO" id="GO:0003755">
    <property type="term" value="F:peptidyl-prolyl cis-trans isomerase activity"/>
    <property type="evidence" value="ECO:0007669"/>
    <property type="project" value="UniProtKB-KW"/>
</dbReference>
<dbReference type="GO" id="GO:0043335">
    <property type="term" value="P:protein unfolding"/>
    <property type="evidence" value="ECO:0007669"/>
    <property type="project" value="TreeGrafter"/>
</dbReference>
<evidence type="ECO:0000256" key="1">
    <source>
        <dbReference type="ARBA" id="ARBA00000971"/>
    </source>
</evidence>
<evidence type="ECO:0000256" key="5">
    <source>
        <dbReference type="ARBA" id="ARBA00016902"/>
    </source>
</evidence>
<name>A0A2H0CUJ6_9BACT</name>
<dbReference type="InterPro" id="IPR037041">
    <property type="entry name" value="Trigger_fac_C_sf"/>
</dbReference>
<comment type="similarity">
    <text evidence="3">Belongs to the FKBP-type PPIase family. Tig subfamily.</text>
</comment>
<sequence length="363" mass="40450">MPDIEVQIKTLDGSQVEITGEIPVADFETERASALKTFGERADIPGFRKGHVPDDIISKHIGESAILHEMAEYALKKAYPDILIKNKIDALGEPKITLTKLATGNPLGFKILTSVMPKIVLPDYKKIAAGIPKPEKEEATDEEVKNVIDEVRKARATDKASGKKQEQETDATRANKSGILDAEGKPIQKKEPELPELTDEFAQSLGDFKSVSDLEAKIKENLTHEKEYRARDKRRAEIAEKILAESDFAVPDPFVKSETVKMLGRLKDDVARAGVEWSAYLTQANKTEDALAKDMRPEAEKRAKLQLLIHEIAAKEHITPDKEILEHEIKHIMEMHPDADISAVNAYVASILTNEAIFKFLET</sequence>
<dbReference type="SUPFAM" id="SSF102735">
    <property type="entry name" value="Trigger factor ribosome-binding domain"/>
    <property type="match status" value="1"/>
</dbReference>
<evidence type="ECO:0000256" key="2">
    <source>
        <dbReference type="ARBA" id="ARBA00004496"/>
    </source>
</evidence>
<evidence type="ECO:0000256" key="10">
    <source>
        <dbReference type="SAM" id="MobiDB-lite"/>
    </source>
</evidence>
<dbReference type="GO" id="GO:0015031">
    <property type="term" value="P:protein transport"/>
    <property type="evidence" value="ECO:0007669"/>
    <property type="project" value="InterPro"/>
</dbReference>
<evidence type="ECO:0000256" key="3">
    <source>
        <dbReference type="ARBA" id="ARBA00005464"/>
    </source>
</evidence>
<dbReference type="EC" id="5.2.1.8" evidence="4"/>
<protein>
    <recommendedName>
        <fullName evidence="5">Trigger factor</fullName>
        <ecNumber evidence="4">5.2.1.8</ecNumber>
    </recommendedName>
    <alternativeName>
        <fullName evidence="9">PPIase</fullName>
    </alternativeName>
</protein>
<feature type="domain" description="Trigger factor ribosome-binding bacterial" evidence="11">
    <location>
        <begin position="5"/>
        <end position="150"/>
    </location>
</feature>